<protein>
    <submittedName>
        <fullName evidence="2">Uncharacterized protein</fullName>
    </submittedName>
</protein>
<sequence length="259" mass="28016">MSLAPHQAQLQAASAVRMDLVKLYAQAPKTAPEDSKVLCHYYFSDLLLDSSLDDIREGDGGVSMGEASIHNSYSAHSWANHAEEGEYIPQASIDLEAEYGGFSEDPSFLMEYQHGVSSSLKLRGWRSFNNGSHGGRDGRGKGARVARGIQDLKLSFSSFDKTAFPKLRNAYVSNSHGFSATTKDDVQVYGRSNTQEALGCDRGSFHGRKKRESADGASLFCPAIYGNSGLPNKVTHGGNPLDKARNQGCNGRSSQGTKE</sequence>
<evidence type="ECO:0000313" key="3">
    <source>
        <dbReference type="Proteomes" id="UP000325577"/>
    </source>
</evidence>
<reference evidence="2 3" key="1">
    <citation type="submission" date="2019-09" db="EMBL/GenBank/DDBJ databases">
        <title>A chromosome-level genome assembly of the Chinese tupelo Nyssa sinensis.</title>
        <authorList>
            <person name="Yang X."/>
            <person name="Kang M."/>
            <person name="Yang Y."/>
            <person name="Xiong H."/>
            <person name="Wang M."/>
            <person name="Zhang Z."/>
            <person name="Wang Z."/>
            <person name="Wu H."/>
            <person name="Ma T."/>
            <person name="Liu J."/>
            <person name="Xi Z."/>
        </authorList>
    </citation>
    <scope>NUCLEOTIDE SEQUENCE [LARGE SCALE GENOMIC DNA]</scope>
    <source>
        <strain evidence="2">J267</strain>
        <tissue evidence="2">Leaf</tissue>
    </source>
</reference>
<dbReference type="AlphaFoldDB" id="A0A5J5AHQ8"/>
<proteinExistence type="predicted"/>
<feature type="region of interest" description="Disordered" evidence="1">
    <location>
        <begin position="231"/>
        <end position="259"/>
    </location>
</feature>
<dbReference type="EMBL" id="CM018044">
    <property type="protein sequence ID" value="KAA8529764.1"/>
    <property type="molecule type" value="Genomic_DNA"/>
</dbReference>
<name>A0A5J5AHQ8_9ASTE</name>
<dbReference type="Proteomes" id="UP000325577">
    <property type="component" value="Linkage Group LG20"/>
</dbReference>
<feature type="compositionally biased region" description="Polar residues" evidence="1">
    <location>
        <begin position="247"/>
        <end position="259"/>
    </location>
</feature>
<evidence type="ECO:0000256" key="1">
    <source>
        <dbReference type="SAM" id="MobiDB-lite"/>
    </source>
</evidence>
<accession>A0A5J5AHQ8</accession>
<evidence type="ECO:0000313" key="2">
    <source>
        <dbReference type="EMBL" id="KAA8529764.1"/>
    </source>
</evidence>
<organism evidence="2 3">
    <name type="scientific">Nyssa sinensis</name>
    <dbReference type="NCBI Taxonomy" id="561372"/>
    <lineage>
        <taxon>Eukaryota</taxon>
        <taxon>Viridiplantae</taxon>
        <taxon>Streptophyta</taxon>
        <taxon>Embryophyta</taxon>
        <taxon>Tracheophyta</taxon>
        <taxon>Spermatophyta</taxon>
        <taxon>Magnoliopsida</taxon>
        <taxon>eudicotyledons</taxon>
        <taxon>Gunneridae</taxon>
        <taxon>Pentapetalae</taxon>
        <taxon>asterids</taxon>
        <taxon>Cornales</taxon>
        <taxon>Nyssaceae</taxon>
        <taxon>Nyssa</taxon>
    </lineage>
</organism>
<keyword evidence="3" id="KW-1185">Reference proteome</keyword>
<gene>
    <name evidence="2" type="ORF">F0562_034136</name>
</gene>